<evidence type="ECO:0000259" key="2">
    <source>
        <dbReference type="PROSITE" id="PS51677"/>
    </source>
</evidence>
<name>A0A347ZVZ6_9CHLR</name>
<dbReference type="Pfam" id="PF01522">
    <property type="entry name" value="Polysacc_deac_1"/>
    <property type="match status" value="1"/>
</dbReference>
<dbReference type="Gene3D" id="3.20.20.370">
    <property type="entry name" value="Glycoside hydrolase/deacetylase"/>
    <property type="match status" value="1"/>
</dbReference>
<feature type="domain" description="NodB homology" evidence="2">
    <location>
        <begin position="20"/>
        <end position="316"/>
    </location>
</feature>
<dbReference type="EMBL" id="QUMS01000003">
    <property type="protein sequence ID" value="REG07173.1"/>
    <property type="molecule type" value="Genomic_DNA"/>
</dbReference>
<proteinExistence type="predicted"/>
<dbReference type="PROSITE" id="PS51677">
    <property type="entry name" value="NODB"/>
    <property type="match status" value="1"/>
</dbReference>
<dbReference type="SUPFAM" id="SSF88713">
    <property type="entry name" value="Glycoside hydrolase/deacetylase"/>
    <property type="match status" value="1"/>
</dbReference>
<gene>
    <name evidence="3" type="ORF">DFR64_2377</name>
</gene>
<dbReference type="AlphaFoldDB" id="A0A347ZVZ6"/>
<sequence length="316" mass="35926">MSRENASISIDVDTLSSIYKGQGCTRPGGYTYVELQTGLENLARFFEKWNIKTSLFMVGNDFKLPKNRSYIQDIHKAGHEIANHSMSHPQGFRWLSLQEKENEILGMGEICKEVVGEYPVGFRSPGWNTDDMTISILKKAGYIYESSVFPTSIMPLMKLVHWLNMSKQTKTDRTTMGQINYMFAPVKPYKTSLHSLSSKGEDGLIEFPISVSPVLRIPFFATFLLFTGANFSQLLYRQIHKCKMPIHFQMHLSDFVDYDLPELANQIPVSGSGTAVPQALHTPLSKKLELFGQMIELMVADYDFSTLKQWAKRIDV</sequence>
<organism evidence="3 4">
    <name type="scientific">Pelolinea submarina</name>
    <dbReference type="NCBI Taxonomy" id="913107"/>
    <lineage>
        <taxon>Bacteria</taxon>
        <taxon>Bacillati</taxon>
        <taxon>Chloroflexota</taxon>
        <taxon>Anaerolineae</taxon>
        <taxon>Anaerolineales</taxon>
        <taxon>Anaerolineaceae</taxon>
        <taxon>Pelolinea</taxon>
    </lineage>
</organism>
<dbReference type="OrthoDB" id="9763050at2"/>
<dbReference type="RefSeq" id="WP_116225648.1">
    <property type="nucleotide sequence ID" value="NZ_AP018437.1"/>
</dbReference>
<dbReference type="InterPro" id="IPR011330">
    <property type="entry name" value="Glyco_hydro/deAcase_b/a-brl"/>
</dbReference>
<comment type="caution">
    <text evidence="3">The sequence shown here is derived from an EMBL/GenBank/DDBJ whole genome shotgun (WGS) entry which is preliminary data.</text>
</comment>
<dbReference type="Proteomes" id="UP000256388">
    <property type="component" value="Unassembled WGS sequence"/>
</dbReference>
<accession>A0A347ZVZ6</accession>
<evidence type="ECO:0000313" key="3">
    <source>
        <dbReference type="EMBL" id="REG07173.1"/>
    </source>
</evidence>
<protein>
    <submittedName>
        <fullName evidence="3">Polysaccharide deacetylase</fullName>
    </submittedName>
</protein>
<evidence type="ECO:0000313" key="4">
    <source>
        <dbReference type="Proteomes" id="UP000256388"/>
    </source>
</evidence>
<keyword evidence="4" id="KW-1185">Reference proteome</keyword>
<dbReference type="PANTHER" id="PTHR47561:SF1">
    <property type="entry name" value="POLYSACCHARIDE DEACETYLASE FAMILY PROTEIN (AFU_ORTHOLOGUE AFUA_6G05030)"/>
    <property type="match status" value="1"/>
</dbReference>
<feature type="transmembrane region" description="Helical" evidence="1">
    <location>
        <begin position="217"/>
        <end position="236"/>
    </location>
</feature>
<evidence type="ECO:0000256" key="1">
    <source>
        <dbReference type="SAM" id="Phobius"/>
    </source>
</evidence>
<dbReference type="PANTHER" id="PTHR47561">
    <property type="entry name" value="POLYSACCHARIDE DEACETYLASE FAMILY PROTEIN (AFU_ORTHOLOGUE AFUA_6G05030)"/>
    <property type="match status" value="1"/>
</dbReference>
<dbReference type="InterPro" id="IPR002509">
    <property type="entry name" value="NODB_dom"/>
</dbReference>
<keyword evidence="1" id="KW-0472">Membrane</keyword>
<keyword evidence="1" id="KW-0812">Transmembrane</keyword>
<keyword evidence="1" id="KW-1133">Transmembrane helix</keyword>
<dbReference type="GO" id="GO:0005975">
    <property type="term" value="P:carbohydrate metabolic process"/>
    <property type="evidence" value="ECO:0007669"/>
    <property type="project" value="InterPro"/>
</dbReference>
<dbReference type="GO" id="GO:0016810">
    <property type="term" value="F:hydrolase activity, acting on carbon-nitrogen (but not peptide) bonds"/>
    <property type="evidence" value="ECO:0007669"/>
    <property type="project" value="InterPro"/>
</dbReference>
<reference evidence="3 4" key="1">
    <citation type="submission" date="2018-08" db="EMBL/GenBank/DDBJ databases">
        <title>Genomic Encyclopedia of Type Strains, Phase IV (KMG-IV): sequencing the most valuable type-strain genomes for metagenomic binning, comparative biology and taxonomic classification.</title>
        <authorList>
            <person name="Goeker M."/>
        </authorList>
    </citation>
    <scope>NUCLEOTIDE SEQUENCE [LARGE SCALE GENOMIC DNA]</scope>
    <source>
        <strain evidence="3 4">DSM 23923</strain>
    </source>
</reference>